<protein>
    <submittedName>
        <fullName evidence="2">B box-type domain-containing protein</fullName>
    </submittedName>
</protein>
<organism evidence="1 2">
    <name type="scientific">Panagrolaimus sp. PS1159</name>
    <dbReference type="NCBI Taxonomy" id="55785"/>
    <lineage>
        <taxon>Eukaryota</taxon>
        <taxon>Metazoa</taxon>
        <taxon>Ecdysozoa</taxon>
        <taxon>Nematoda</taxon>
        <taxon>Chromadorea</taxon>
        <taxon>Rhabditida</taxon>
        <taxon>Tylenchina</taxon>
        <taxon>Panagrolaimomorpha</taxon>
        <taxon>Panagrolaimoidea</taxon>
        <taxon>Panagrolaimidae</taxon>
        <taxon>Panagrolaimus</taxon>
    </lineage>
</organism>
<reference evidence="2" key="1">
    <citation type="submission" date="2022-11" db="UniProtKB">
        <authorList>
            <consortium name="WormBaseParasite"/>
        </authorList>
    </citation>
    <scope>IDENTIFICATION</scope>
</reference>
<name>A0AC35FT42_9BILA</name>
<proteinExistence type="predicted"/>
<dbReference type="WBParaSite" id="PS1159_v2.g2073.t1">
    <property type="protein sequence ID" value="PS1159_v2.g2073.t1"/>
    <property type="gene ID" value="PS1159_v2.g2073"/>
</dbReference>
<dbReference type="Proteomes" id="UP000887580">
    <property type="component" value="Unplaced"/>
</dbReference>
<accession>A0AC35FT42</accession>
<evidence type="ECO:0000313" key="1">
    <source>
        <dbReference type="Proteomes" id="UP000887580"/>
    </source>
</evidence>
<sequence length="405" mass="45787">MDFTSYESLFFEDNDQKQGPRKNIWDAVYPNMNIPNMSIADMNQYCLTCMKFADLNQYCLTCSEMLCNDCIKNHLSQNCHTCSLRTMKLTCTEVFQNLSTRIRLELEKHQKERQNVEETDVKLKEWMKRAKASLQELKQVFVDHLDKAFQDCEDAISKQACSVEIMKEVYEGRMLKGQMLLDGIQADFSAPQNLAKAYRDSASYTHKVDAFLQQKPVLPILPDLDEDFLLPSPNVVAKVLAQSTNFSYCASLVKHEPCSPVSDNGSFFKEFSPMKRKLNYDVNFGSFGVEDGQFSEPAGICVTADGLIAVTDTKNHRVQVFDEIGCLKLAFGVSGSNPGQMLYPNCIASCPVTGNFVITERTPVHQIQVYSSSGHFIRRFGQNLIQFPRGVTVDRNGNIIVVECK</sequence>
<evidence type="ECO:0000313" key="2">
    <source>
        <dbReference type="WBParaSite" id="PS1159_v2.g2073.t1"/>
    </source>
</evidence>